<proteinExistence type="predicted"/>
<accession>A0A4V5ZY85</accession>
<evidence type="ECO:0000256" key="1">
    <source>
        <dbReference type="SAM" id="MobiDB-lite"/>
    </source>
</evidence>
<feature type="region of interest" description="Disordered" evidence="1">
    <location>
        <begin position="56"/>
        <end position="90"/>
    </location>
</feature>
<name>A0A4V5ZY85_STECR</name>
<reference evidence="3 4" key="2">
    <citation type="journal article" date="2019" name="G3 (Bethesda)">
        <title>Hybrid Assembly of the Genome of the Entomopathogenic Nematode Steinernema carpocapsae Identifies the X-Chromosome.</title>
        <authorList>
            <person name="Serra L."/>
            <person name="Macchietto M."/>
            <person name="Macias-Munoz A."/>
            <person name="McGill C.J."/>
            <person name="Rodriguez I.M."/>
            <person name="Rodriguez B."/>
            <person name="Murad R."/>
            <person name="Mortazavi A."/>
        </authorList>
    </citation>
    <scope>NUCLEOTIDE SEQUENCE [LARGE SCALE GENOMIC DNA]</scope>
    <source>
        <strain evidence="3 4">ALL</strain>
    </source>
</reference>
<feature type="signal peptide" evidence="2">
    <location>
        <begin position="1"/>
        <end position="23"/>
    </location>
</feature>
<keyword evidence="2" id="KW-0732">Signal</keyword>
<dbReference type="EMBL" id="AZBU02000010">
    <property type="protein sequence ID" value="TKR62685.1"/>
    <property type="molecule type" value="Genomic_DNA"/>
</dbReference>
<feature type="chain" id="PRO_5020492683" evidence="2">
    <location>
        <begin position="24"/>
        <end position="90"/>
    </location>
</feature>
<gene>
    <name evidence="3" type="ORF">L596_026609</name>
</gene>
<comment type="caution">
    <text evidence="3">The sequence shown here is derived from an EMBL/GenBank/DDBJ whole genome shotgun (WGS) entry which is preliminary data.</text>
</comment>
<protein>
    <submittedName>
        <fullName evidence="3">Uncharacterized protein</fullName>
    </submittedName>
</protein>
<dbReference type="AlphaFoldDB" id="A0A4V5ZY85"/>
<evidence type="ECO:0000256" key="2">
    <source>
        <dbReference type="SAM" id="SignalP"/>
    </source>
</evidence>
<sequence length="90" mass="10551">MTGYLRRLFLLLVCLIAIQETQSRLFFKGFHFRYLKLHRHRHENLSQNQLKPIEVSLPEHPSSTSTPPNAKQKSNNLGWLLKQPVLGYQP</sequence>
<evidence type="ECO:0000313" key="4">
    <source>
        <dbReference type="Proteomes" id="UP000298663"/>
    </source>
</evidence>
<reference evidence="3 4" key="1">
    <citation type="journal article" date="2015" name="Genome Biol.">
        <title>Comparative genomics of Steinernema reveals deeply conserved gene regulatory networks.</title>
        <authorList>
            <person name="Dillman A.R."/>
            <person name="Macchietto M."/>
            <person name="Porter C.F."/>
            <person name="Rogers A."/>
            <person name="Williams B."/>
            <person name="Antoshechkin I."/>
            <person name="Lee M.M."/>
            <person name="Goodwin Z."/>
            <person name="Lu X."/>
            <person name="Lewis E.E."/>
            <person name="Goodrich-Blair H."/>
            <person name="Stock S.P."/>
            <person name="Adams B.J."/>
            <person name="Sternberg P.W."/>
            <person name="Mortazavi A."/>
        </authorList>
    </citation>
    <scope>NUCLEOTIDE SEQUENCE [LARGE SCALE GENOMIC DNA]</scope>
    <source>
        <strain evidence="3 4">ALL</strain>
    </source>
</reference>
<organism evidence="3 4">
    <name type="scientific">Steinernema carpocapsae</name>
    <name type="common">Entomopathogenic nematode</name>
    <dbReference type="NCBI Taxonomy" id="34508"/>
    <lineage>
        <taxon>Eukaryota</taxon>
        <taxon>Metazoa</taxon>
        <taxon>Ecdysozoa</taxon>
        <taxon>Nematoda</taxon>
        <taxon>Chromadorea</taxon>
        <taxon>Rhabditida</taxon>
        <taxon>Tylenchina</taxon>
        <taxon>Panagrolaimomorpha</taxon>
        <taxon>Strongyloidoidea</taxon>
        <taxon>Steinernematidae</taxon>
        <taxon>Steinernema</taxon>
    </lineage>
</organism>
<dbReference type="Proteomes" id="UP000298663">
    <property type="component" value="Unassembled WGS sequence"/>
</dbReference>
<feature type="compositionally biased region" description="Polar residues" evidence="1">
    <location>
        <begin position="61"/>
        <end position="77"/>
    </location>
</feature>
<evidence type="ECO:0000313" key="3">
    <source>
        <dbReference type="EMBL" id="TKR62685.1"/>
    </source>
</evidence>
<keyword evidence="4" id="KW-1185">Reference proteome</keyword>